<keyword evidence="1" id="KW-0472">Membrane</keyword>
<keyword evidence="1" id="KW-1133">Transmembrane helix</keyword>
<evidence type="ECO:0000313" key="3">
    <source>
        <dbReference type="EMBL" id="TWS04119.1"/>
    </source>
</evidence>
<dbReference type="Proteomes" id="UP000317951">
    <property type="component" value="Unassembled WGS sequence"/>
</dbReference>
<evidence type="ECO:0000313" key="2">
    <source>
        <dbReference type="EMBL" id="SDF58420.1"/>
    </source>
</evidence>
<dbReference type="AlphaFoldDB" id="A0A5C5QFD3"/>
<feature type="transmembrane region" description="Helical" evidence="1">
    <location>
        <begin position="12"/>
        <end position="38"/>
    </location>
</feature>
<keyword evidence="1" id="KW-0812">Transmembrane</keyword>
<protein>
    <submittedName>
        <fullName evidence="3">Phage holin, lambda family</fullName>
    </submittedName>
</protein>
<dbReference type="RefSeq" id="WP_010564181.1">
    <property type="nucleotide sequence ID" value="NZ_JAQKGS010000110.1"/>
</dbReference>
<reference evidence="2 4" key="1">
    <citation type="submission" date="2016-10" db="EMBL/GenBank/DDBJ databases">
        <authorList>
            <person name="Varghese N."/>
            <person name="Submissions S."/>
        </authorList>
    </citation>
    <scope>NUCLEOTIDE SEQUENCE [LARGE SCALE GENOMIC DNA]</scope>
    <source>
        <strain evidence="2 4">DSM 17835</strain>
    </source>
</reference>
<gene>
    <name evidence="3" type="ORF">FIV36_14315</name>
    <name evidence="2" type="ORF">SAMN05216591_3377</name>
</gene>
<dbReference type="EMBL" id="LT629689">
    <property type="protein sequence ID" value="SDF58420.1"/>
    <property type="molecule type" value="Genomic_DNA"/>
</dbReference>
<dbReference type="InterPro" id="IPR006481">
    <property type="entry name" value="Phage_lambda_GpS_holin"/>
</dbReference>
<name>A0A5C5QFD3_9PSED</name>
<organism evidence="3 5">
    <name type="scientific">Pseudomonas extremaustralis</name>
    <dbReference type="NCBI Taxonomy" id="359110"/>
    <lineage>
        <taxon>Bacteria</taxon>
        <taxon>Pseudomonadati</taxon>
        <taxon>Pseudomonadota</taxon>
        <taxon>Gammaproteobacteria</taxon>
        <taxon>Pseudomonadales</taxon>
        <taxon>Pseudomonadaceae</taxon>
        <taxon>Pseudomonas</taxon>
    </lineage>
</organism>
<proteinExistence type="predicted"/>
<reference evidence="3 5" key="2">
    <citation type="submission" date="2019-06" db="EMBL/GenBank/DDBJ databases">
        <title>Pseudomonas bimorpha sp. nov. isolated from bovine raw milk and skim milk concentrate.</title>
        <authorList>
            <person name="Hofmann K."/>
            <person name="Huptas C."/>
            <person name="Doll E."/>
            <person name="Scherer S."/>
            <person name="Wenning M."/>
        </authorList>
    </citation>
    <scope>NUCLEOTIDE SEQUENCE [LARGE SCALE GENOMIC DNA]</scope>
    <source>
        <strain evidence="3 5">DSM 17835</strain>
    </source>
</reference>
<dbReference type="EMBL" id="VFET01000010">
    <property type="protein sequence ID" value="TWS04119.1"/>
    <property type="molecule type" value="Genomic_DNA"/>
</dbReference>
<evidence type="ECO:0000313" key="4">
    <source>
        <dbReference type="Proteomes" id="UP000182858"/>
    </source>
</evidence>
<accession>A0A5C5QFD3</accession>
<dbReference type="GeneID" id="78554780"/>
<evidence type="ECO:0000256" key="1">
    <source>
        <dbReference type="SAM" id="Phobius"/>
    </source>
</evidence>
<keyword evidence="4" id="KW-1185">Reference proteome</keyword>
<dbReference type="Proteomes" id="UP000182858">
    <property type="component" value="Chromosome I"/>
</dbReference>
<evidence type="ECO:0000313" key="5">
    <source>
        <dbReference type="Proteomes" id="UP000317951"/>
    </source>
</evidence>
<feature type="transmembrane region" description="Helical" evidence="1">
    <location>
        <begin position="50"/>
        <end position="67"/>
    </location>
</feature>
<dbReference type="NCBIfam" id="TIGR01594">
    <property type="entry name" value="holin_lambda"/>
    <property type="match status" value="1"/>
</dbReference>
<dbReference type="Pfam" id="PF05106">
    <property type="entry name" value="Phage_holin_3_1"/>
    <property type="match status" value="1"/>
</dbReference>
<sequence length="108" mass="11589">MAPMPEKDPNLWAAAFAWLAAHQPQLYASGLSVLIAILRVVYGGGTRRQMILEGALCGLITLALVPLLEWMGLPQGMATFAGGAVGFVGVEKLRDYSDRFIGRKADSL</sequence>
<dbReference type="OrthoDB" id="6711255at2"/>